<dbReference type="InterPro" id="IPR011577">
    <property type="entry name" value="Cyt_b561_bac/Ni-Hgenase"/>
</dbReference>
<dbReference type="Pfam" id="PF01292">
    <property type="entry name" value="Ni_hydr_CYTB"/>
    <property type="match status" value="1"/>
</dbReference>
<dbReference type="GO" id="GO:0005886">
    <property type="term" value="C:plasma membrane"/>
    <property type="evidence" value="ECO:0007669"/>
    <property type="project" value="UniProtKB-SubCell"/>
</dbReference>
<evidence type="ECO:0000256" key="6">
    <source>
        <dbReference type="SAM" id="Phobius"/>
    </source>
</evidence>
<dbReference type="PANTHER" id="PTHR30485">
    <property type="entry name" value="NI/FE-HYDROGENASE 1 B-TYPE CYTOCHROME SUBUNIT"/>
    <property type="match status" value="1"/>
</dbReference>
<keyword evidence="5 6" id="KW-0472">Membrane</keyword>
<dbReference type="EMBL" id="WWCW01000075">
    <property type="protein sequence ID" value="MYM89439.1"/>
    <property type="molecule type" value="Genomic_DNA"/>
</dbReference>
<feature type="transmembrane region" description="Helical" evidence="6">
    <location>
        <begin position="143"/>
        <end position="164"/>
    </location>
</feature>
<reference evidence="8 9" key="1">
    <citation type="submission" date="2020-01" db="EMBL/GenBank/DDBJ databases">
        <title>Novel species isolated from a subtropical stream in China.</title>
        <authorList>
            <person name="Lu H."/>
        </authorList>
    </citation>
    <scope>NUCLEOTIDE SEQUENCE [LARGE SCALE GENOMIC DNA]</scope>
    <source>
        <strain evidence="8 9">FT82W</strain>
    </source>
</reference>
<feature type="domain" description="Cytochrome b561 bacterial/Ni-hydrogenase" evidence="7">
    <location>
        <begin position="15"/>
        <end position="176"/>
    </location>
</feature>
<evidence type="ECO:0000313" key="8">
    <source>
        <dbReference type="EMBL" id="MYM89439.1"/>
    </source>
</evidence>
<evidence type="ECO:0000313" key="9">
    <source>
        <dbReference type="Proteomes" id="UP000470302"/>
    </source>
</evidence>
<feature type="transmembrane region" description="Helical" evidence="6">
    <location>
        <begin position="105"/>
        <end position="128"/>
    </location>
</feature>
<keyword evidence="3 6" id="KW-0812">Transmembrane</keyword>
<evidence type="ECO:0000256" key="4">
    <source>
        <dbReference type="ARBA" id="ARBA00022989"/>
    </source>
</evidence>
<dbReference type="RefSeq" id="WP_161098366.1">
    <property type="nucleotide sequence ID" value="NZ_WWCW01000075.1"/>
</dbReference>
<dbReference type="InterPro" id="IPR016174">
    <property type="entry name" value="Di-haem_cyt_TM"/>
</dbReference>
<dbReference type="GO" id="GO:0009055">
    <property type="term" value="F:electron transfer activity"/>
    <property type="evidence" value="ECO:0007669"/>
    <property type="project" value="InterPro"/>
</dbReference>
<dbReference type="SUPFAM" id="SSF81342">
    <property type="entry name" value="Transmembrane di-heme cytochromes"/>
    <property type="match status" value="1"/>
</dbReference>
<protein>
    <submittedName>
        <fullName evidence="8">Cytochrome B</fullName>
    </submittedName>
</protein>
<gene>
    <name evidence="8" type="ORF">GTP91_19965</name>
</gene>
<sequence>MNDIYSGATPPQIRVWDLPVRIFHWLMAFSFAGAYLTAEADNWRQVHVTLGYTMAALVCFRILWGFFGTYYARFASFVRGPKATLSYLRSMLHGRPQHFIGHNPAGAVAIVLMLGIAMALAGSGWLLYTERAGEWMEDVHELIANLMLAVVLVHIAGVLVASFIHRENLAKSMLTGCKHAATGAKAQGLRTGTALLLLLAVLAFWWWQGSHADAPAASREAAEHTRS</sequence>
<comment type="subcellular location">
    <subcellularLocation>
        <location evidence="1">Cell membrane</location>
        <topology evidence="1">Multi-pass membrane protein</topology>
    </subcellularLocation>
</comment>
<feature type="transmembrane region" description="Helical" evidence="6">
    <location>
        <begin position="20"/>
        <end position="38"/>
    </location>
</feature>
<keyword evidence="2" id="KW-1003">Cell membrane</keyword>
<evidence type="ECO:0000259" key="7">
    <source>
        <dbReference type="Pfam" id="PF01292"/>
    </source>
</evidence>
<dbReference type="InterPro" id="IPR051542">
    <property type="entry name" value="Hydrogenase_cytochrome"/>
</dbReference>
<evidence type="ECO:0000256" key="5">
    <source>
        <dbReference type="ARBA" id="ARBA00023136"/>
    </source>
</evidence>
<dbReference type="Gene3D" id="1.20.950.20">
    <property type="entry name" value="Transmembrane di-heme cytochromes, Chain C"/>
    <property type="match status" value="1"/>
</dbReference>
<dbReference type="PANTHER" id="PTHR30485:SF2">
    <property type="entry name" value="BLL0597 PROTEIN"/>
    <property type="match status" value="1"/>
</dbReference>
<evidence type="ECO:0000256" key="1">
    <source>
        <dbReference type="ARBA" id="ARBA00004651"/>
    </source>
</evidence>
<evidence type="ECO:0000256" key="3">
    <source>
        <dbReference type="ARBA" id="ARBA00022692"/>
    </source>
</evidence>
<dbReference type="AlphaFoldDB" id="A0A845G9D5"/>
<evidence type="ECO:0000256" key="2">
    <source>
        <dbReference type="ARBA" id="ARBA00022475"/>
    </source>
</evidence>
<feature type="transmembrane region" description="Helical" evidence="6">
    <location>
        <begin position="50"/>
        <end position="72"/>
    </location>
</feature>
<name>A0A845G9D5_9BURK</name>
<dbReference type="GO" id="GO:0020037">
    <property type="term" value="F:heme binding"/>
    <property type="evidence" value="ECO:0007669"/>
    <property type="project" value="TreeGrafter"/>
</dbReference>
<proteinExistence type="predicted"/>
<keyword evidence="4 6" id="KW-1133">Transmembrane helix</keyword>
<comment type="caution">
    <text evidence="8">The sequence shown here is derived from an EMBL/GenBank/DDBJ whole genome shotgun (WGS) entry which is preliminary data.</text>
</comment>
<accession>A0A845G9D5</accession>
<organism evidence="8 9">
    <name type="scientific">Duganella vulcania</name>
    <dbReference type="NCBI Taxonomy" id="2692166"/>
    <lineage>
        <taxon>Bacteria</taxon>
        <taxon>Pseudomonadati</taxon>
        <taxon>Pseudomonadota</taxon>
        <taxon>Betaproteobacteria</taxon>
        <taxon>Burkholderiales</taxon>
        <taxon>Oxalobacteraceae</taxon>
        <taxon>Telluria group</taxon>
        <taxon>Duganella</taxon>
    </lineage>
</organism>
<feature type="transmembrane region" description="Helical" evidence="6">
    <location>
        <begin position="188"/>
        <end position="207"/>
    </location>
</feature>
<dbReference type="Proteomes" id="UP000470302">
    <property type="component" value="Unassembled WGS sequence"/>
</dbReference>
<dbReference type="GO" id="GO:0022904">
    <property type="term" value="P:respiratory electron transport chain"/>
    <property type="evidence" value="ECO:0007669"/>
    <property type="project" value="InterPro"/>
</dbReference>